<dbReference type="Proteomes" id="UP000324233">
    <property type="component" value="Chromosome"/>
</dbReference>
<dbReference type="InterPro" id="IPR016166">
    <property type="entry name" value="FAD-bd_PCMH"/>
</dbReference>
<dbReference type="PROSITE" id="PS51387">
    <property type="entry name" value="FAD_PCMH"/>
    <property type="match status" value="1"/>
</dbReference>
<protein>
    <submittedName>
        <fullName evidence="2">FAD binding domain in molybdopterin dehydrogenase</fullName>
    </submittedName>
</protein>
<dbReference type="GO" id="GO:0016491">
    <property type="term" value="F:oxidoreductase activity"/>
    <property type="evidence" value="ECO:0007669"/>
    <property type="project" value="InterPro"/>
</dbReference>
<dbReference type="InterPro" id="IPR002346">
    <property type="entry name" value="Mopterin_DH_FAD-bd"/>
</dbReference>
<name>A0A5B9WEZ2_9BACT</name>
<dbReference type="InterPro" id="IPR051312">
    <property type="entry name" value="Diverse_Substr_Oxidored"/>
</dbReference>
<dbReference type="RefSeq" id="WP_148598402.1">
    <property type="nucleotide sequence ID" value="NZ_CP042997.1"/>
</dbReference>
<dbReference type="Pfam" id="PF00941">
    <property type="entry name" value="FAD_binding_5"/>
    <property type="match status" value="1"/>
</dbReference>
<accession>A0A5B9WEZ2</accession>
<reference evidence="2 3" key="1">
    <citation type="submission" date="2019-08" db="EMBL/GenBank/DDBJ databases">
        <title>Deep-cultivation of Planctomycetes and their phenomic and genomic characterization uncovers novel biology.</title>
        <authorList>
            <person name="Wiegand S."/>
            <person name="Jogler M."/>
            <person name="Boedeker C."/>
            <person name="Pinto D."/>
            <person name="Vollmers J."/>
            <person name="Rivas-Marin E."/>
            <person name="Kohn T."/>
            <person name="Peeters S.H."/>
            <person name="Heuer A."/>
            <person name="Rast P."/>
            <person name="Oberbeckmann S."/>
            <person name="Bunk B."/>
            <person name="Jeske O."/>
            <person name="Meyerdierks A."/>
            <person name="Storesund J.E."/>
            <person name="Kallscheuer N."/>
            <person name="Luecker S."/>
            <person name="Lage O.M."/>
            <person name="Pohl T."/>
            <person name="Merkel B.J."/>
            <person name="Hornburger P."/>
            <person name="Mueller R.-W."/>
            <person name="Bruemmer F."/>
            <person name="Labrenz M."/>
            <person name="Spormann A.M."/>
            <person name="Op den Camp H."/>
            <person name="Overmann J."/>
            <person name="Amann R."/>
            <person name="Jetten M.S.M."/>
            <person name="Mascher T."/>
            <person name="Medema M.H."/>
            <person name="Devos D.P."/>
            <person name="Kaster A.-K."/>
            <person name="Ovreas L."/>
            <person name="Rohde M."/>
            <person name="Galperin M.Y."/>
            <person name="Jogler C."/>
        </authorList>
    </citation>
    <scope>NUCLEOTIDE SEQUENCE [LARGE SCALE GENOMIC DNA]</scope>
    <source>
        <strain evidence="2 3">OJF2</strain>
    </source>
</reference>
<dbReference type="OrthoDB" id="9789842at2"/>
<keyword evidence="3" id="KW-1185">Reference proteome</keyword>
<gene>
    <name evidence="2" type="ORF">OJF2_76450</name>
</gene>
<dbReference type="PANTHER" id="PTHR42659:SF9">
    <property type="entry name" value="XANTHINE DEHYDROGENASE FAD-BINDING SUBUNIT XDHB-RELATED"/>
    <property type="match status" value="1"/>
</dbReference>
<dbReference type="PANTHER" id="PTHR42659">
    <property type="entry name" value="XANTHINE DEHYDROGENASE SUBUNIT C-RELATED"/>
    <property type="match status" value="1"/>
</dbReference>
<proteinExistence type="predicted"/>
<feature type="domain" description="FAD-binding PCMH-type" evidence="1">
    <location>
        <begin position="1"/>
        <end position="174"/>
    </location>
</feature>
<dbReference type="InterPro" id="IPR036318">
    <property type="entry name" value="FAD-bd_PCMH-like_sf"/>
</dbReference>
<dbReference type="SUPFAM" id="SSF56176">
    <property type="entry name" value="FAD-binding/transporter-associated domain-like"/>
    <property type="match status" value="1"/>
</dbReference>
<dbReference type="KEGG" id="agv:OJF2_76450"/>
<sequence>MDLHTVTDVVRPADRGDIPAWHAEDAWLAGGTWLFSEPQPSVRRLIDLEALRWEPILADGRGLSIAATCTIRRLDAFEAPAGWTAAPLIRRCCRSLLASFKIWNTATVGGNLCMSLPAGALISLTAALEGVCVVWPRDGGERLVPVVDFVTGDHRNVLGPGDLLRRVDLPASALRKRTAFRRMSLTREGRSTALLIGTLGPDDGPWALTVTAATVRPVRIEFDRPPTARRLRDALGETIPDGLYLDDPHGTPAYRKHLTGHFAEQIRRELSEGSRP</sequence>
<evidence type="ECO:0000313" key="2">
    <source>
        <dbReference type="EMBL" id="QEH39033.1"/>
    </source>
</evidence>
<dbReference type="EMBL" id="CP042997">
    <property type="protein sequence ID" value="QEH39033.1"/>
    <property type="molecule type" value="Genomic_DNA"/>
</dbReference>
<dbReference type="GO" id="GO:0071949">
    <property type="term" value="F:FAD binding"/>
    <property type="evidence" value="ECO:0007669"/>
    <property type="project" value="InterPro"/>
</dbReference>
<dbReference type="InterPro" id="IPR016169">
    <property type="entry name" value="FAD-bd_PCMH_sub2"/>
</dbReference>
<dbReference type="Gene3D" id="3.30.465.10">
    <property type="match status" value="1"/>
</dbReference>
<evidence type="ECO:0000259" key="1">
    <source>
        <dbReference type="PROSITE" id="PS51387"/>
    </source>
</evidence>
<organism evidence="2 3">
    <name type="scientific">Aquisphaera giovannonii</name>
    <dbReference type="NCBI Taxonomy" id="406548"/>
    <lineage>
        <taxon>Bacteria</taxon>
        <taxon>Pseudomonadati</taxon>
        <taxon>Planctomycetota</taxon>
        <taxon>Planctomycetia</taxon>
        <taxon>Isosphaerales</taxon>
        <taxon>Isosphaeraceae</taxon>
        <taxon>Aquisphaera</taxon>
    </lineage>
</organism>
<evidence type="ECO:0000313" key="3">
    <source>
        <dbReference type="Proteomes" id="UP000324233"/>
    </source>
</evidence>
<dbReference type="AlphaFoldDB" id="A0A5B9WEZ2"/>